<name>A0A1H2MUI4_PSEVA</name>
<evidence type="ECO:0000313" key="2">
    <source>
        <dbReference type="Proteomes" id="UP000295254"/>
    </source>
</evidence>
<dbReference type="AlphaFoldDB" id="A0A1H2MUI4"/>
<reference evidence="2" key="1">
    <citation type="journal article" date="2019" name="bioRxiv">
        <title>Bacterially produced spermidine induces plant systemic susceptibility to pathogens.</title>
        <authorList>
            <person name="Melnyk R.A."/>
            <person name="Beskrovnaya P.A."/>
            <person name="Liu Z."/>
            <person name="Song Y."/>
            <person name="Haney C.H."/>
        </authorList>
    </citation>
    <scope>NUCLEOTIDE SEQUENCE [LARGE SCALE GENOMIC DNA]</scope>
    <source>
        <strain evidence="2">Dha-51</strain>
    </source>
</reference>
<gene>
    <name evidence="1" type="ORF">EIY72_03980</name>
</gene>
<comment type="caution">
    <text evidence="1">The sequence shown here is derived from an EMBL/GenBank/DDBJ whole genome shotgun (WGS) entry which is preliminary data.</text>
</comment>
<dbReference type="Proteomes" id="UP000295254">
    <property type="component" value="Unassembled WGS sequence"/>
</dbReference>
<dbReference type="OrthoDB" id="6954816at2"/>
<dbReference type="EMBL" id="RRZK01000005">
    <property type="protein sequence ID" value="TDB67216.1"/>
    <property type="molecule type" value="Genomic_DNA"/>
</dbReference>
<evidence type="ECO:0000313" key="1">
    <source>
        <dbReference type="EMBL" id="TDB67216.1"/>
    </source>
</evidence>
<sequence length="65" mass="7045">MNKVIHITLRGELQVFADADLNACIREANRLNAERGLTSGVRVVECEDGLRMTAADCKAAARSSL</sequence>
<dbReference type="RefSeq" id="WP_093218128.1">
    <property type="nucleotide sequence ID" value="NZ_LT629803.1"/>
</dbReference>
<organism evidence="1 2">
    <name type="scientific">Pseudomonas vancouverensis</name>
    <dbReference type="NCBI Taxonomy" id="95300"/>
    <lineage>
        <taxon>Bacteria</taxon>
        <taxon>Pseudomonadati</taxon>
        <taxon>Pseudomonadota</taxon>
        <taxon>Gammaproteobacteria</taxon>
        <taxon>Pseudomonadales</taxon>
        <taxon>Pseudomonadaceae</taxon>
        <taxon>Pseudomonas</taxon>
    </lineage>
</organism>
<keyword evidence="2" id="KW-1185">Reference proteome</keyword>
<accession>A0A1H2MUI4</accession>
<dbReference type="STRING" id="95300.SAMN05216558_1277"/>
<protein>
    <submittedName>
        <fullName evidence="1">Uncharacterized protein</fullName>
    </submittedName>
</protein>
<proteinExistence type="predicted"/>